<proteinExistence type="predicted"/>
<dbReference type="AlphaFoldDB" id="G7W9B4"/>
<dbReference type="HOGENOM" id="CLU_000960_22_3_9"/>
<feature type="transmembrane region" description="Helical" evidence="7">
    <location>
        <begin position="137"/>
        <end position="155"/>
    </location>
</feature>
<feature type="transmembrane region" description="Helical" evidence="7">
    <location>
        <begin position="304"/>
        <end position="326"/>
    </location>
</feature>
<sequence length="464" mass="49550">MGFQNLSSQRIRFIIIGLMLSSLLSAVDSTIVGTAMPKVVNDLQGMNHYTWPFTAYMLTSTISIPIFGKLADLFGRKPIYFIGVITFILSSALCGAANNMLQLILFRGLQGIGGGVLISGSMQIVGELFPVKERGKYMGIISSVFGFASLMGPTVGGVIADNFSWRWIFYINLPLGILAMIIMFWALPYQRSHQHRKIDYAGGLALIFALVPLLLAFLWAGKDYAWRSAPIISLLVVAGIMIGTFIILEGKAVEPVVPLSMFKNSIFLVSVLAAFLSSILLFTVVIYVPLFVQGVLGANATSSGVIITPMNISQVVTGIITGQIIAKTGKYKGLAVFGFVVTTAGIGYLSGLGPGTSDFQMVILLILLGLGAGTIMPALSISVQNVFPQDQIGVVSAGLQFFRNLGGTLGTAVLGTVMAAGVKNGLAYAIQHVFLLGFFVGAGGIAVIFFLKEIELNNKMEFIE</sequence>
<evidence type="ECO:0000256" key="7">
    <source>
        <dbReference type="SAM" id="Phobius"/>
    </source>
</evidence>
<evidence type="ECO:0000256" key="4">
    <source>
        <dbReference type="ARBA" id="ARBA00022692"/>
    </source>
</evidence>
<feature type="transmembrane region" description="Helical" evidence="7">
    <location>
        <begin position="200"/>
        <end position="220"/>
    </location>
</feature>
<feature type="transmembrane region" description="Helical" evidence="7">
    <location>
        <begin position="333"/>
        <end position="353"/>
    </location>
</feature>
<dbReference type="PANTHER" id="PTHR23501:SF197">
    <property type="entry name" value="COMD"/>
    <property type="match status" value="1"/>
</dbReference>
<dbReference type="OrthoDB" id="102502at2"/>
<dbReference type="GO" id="GO:0022857">
    <property type="term" value="F:transmembrane transporter activity"/>
    <property type="evidence" value="ECO:0007669"/>
    <property type="project" value="InterPro"/>
</dbReference>
<dbReference type="RefSeq" id="WP_014186059.1">
    <property type="nucleotide sequence ID" value="NC_016584.1"/>
</dbReference>
<keyword evidence="3" id="KW-1003">Cell membrane</keyword>
<dbReference type="PANTHER" id="PTHR23501">
    <property type="entry name" value="MAJOR FACILITATOR SUPERFAMILY"/>
    <property type="match status" value="1"/>
</dbReference>
<dbReference type="KEGG" id="dor:Desor_3790"/>
<dbReference type="STRING" id="768706.Desor_3790"/>
<feature type="transmembrane region" description="Helical" evidence="7">
    <location>
        <begin position="401"/>
        <end position="422"/>
    </location>
</feature>
<dbReference type="InterPro" id="IPR004638">
    <property type="entry name" value="EmrB-like"/>
</dbReference>
<name>G7W9B4_DESOD</name>
<dbReference type="InterPro" id="IPR005829">
    <property type="entry name" value="Sugar_transporter_CS"/>
</dbReference>
<feature type="transmembrane region" description="Helical" evidence="7">
    <location>
        <begin position="104"/>
        <end position="125"/>
    </location>
</feature>
<dbReference type="InterPro" id="IPR036259">
    <property type="entry name" value="MFS_trans_sf"/>
</dbReference>
<protein>
    <submittedName>
        <fullName evidence="9">Drug resistance transporter, EmrB/QacA subfamily</fullName>
    </submittedName>
</protein>
<feature type="transmembrane region" description="Helical" evidence="7">
    <location>
        <begin position="359"/>
        <end position="381"/>
    </location>
</feature>
<dbReference type="PROSITE" id="PS50850">
    <property type="entry name" value="MFS"/>
    <property type="match status" value="1"/>
</dbReference>
<dbReference type="PRINTS" id="PR01036">
    <property type="entry name" value="TCRTETB"/>
</dbReference>
<feature type="transmembrane region" description="Helical" evidence="7">
    <location>
        <begin position="78"/>
        <end position="98"/>
    </location>
</feature>
<evidence type="ECO:0000256" key="3">
    <source>
        <dbReference type="ARBA" id="ARBA00022475"/>
    </source>
</evidence>
<dbReference type="Gene3D" id="1.20.1720.10">
    <property type="entry name" value="Multidrug resistance protein D"/>
    <property type="match status" value="1"/>
</dbReference>
<dbReference type="GO" id="GO:0005886">
    <property type="term" value="C:plasma membrane"/>
    <property type="evidence" value="ECO:0007669"/>
    <property type="project" value="UniProtKB-SubCell"/>
</dbReference>
<keyword evidence="2" id="KW-0813">Transport</keyword>
<feature type="transmembrane region" description="Helical" evidence="7">
    <location>
        <begin position="53"/>
        <end position="71"/>
    </location>
</feature>
<dbReference type="InterPro" id="IPR020846">
    <property type="entry name" value="MFS_dom"/>
</dbReference>
<dbReference type="Proteomes" id="UP000006346">
    <property type="component" value="Chromosome"/>
</dbReference>
<dbReference type="InterPro" id="IPR011701">
    <property type="entry name" value="MFS"/>
</dbReference>
<reference evidence="10" key="1">
    <citation type="submission" date="2011-11" db="EMBL/GenBank/DDBJ databases">
        <title>Complete sequence of Desulfosporosinus orientis DSM 765.</title>
        <authorList>
            <person name="Lucas S."/>
            <person name="Han J."/>
            <person name="Lapidus A."/>
            <person name="Cheng J.-F."/>
            <person name="Goodwin L."/>
            <person name="Pitluck S."/>
            <person name="Peters L."/>
            <person name="Ovchinnikova G."/>
            <person name="Teshima H."/>
            <person name="Detter J.C."/>
            <person name="Han C."/>
            <person name="Tapia R."/>
            <person name="Land M."/>
            <person name="Hauser L."/>
            <person name="Kyrpides N."/>
            <person name="Ivanova N."/>
            <person name="Pagani I."/>
            <person name="Pester M."/>
            <person name="Spring S."/>
            <person name="Ollivier B."/>
            <person name="Rattei T."/>
            <person name="Klenk H.-P."/>
            <person name="Wagner M."/>
            <person name="Loy A."/>
            <person name="Woyke T."/>
        </authorList>
    </citation>
    <scope>NUCLEOTIDE SEQUENCE [LARGE SCALE GENOMIC DNA]</scope>
    <source>
        <strain evidence="10">ATCC 19365 / DSM 765 / NCIMB 8382 / VKM B-1628</strain>
    </source>
</reference>
<evidence type="ECO:0000256" key="1">
    <source>
        <dbReference type="ARBA" id="ARBA00004651"/>
    </source>
</evidence>
<feature type="transmembrane region" description="Helical" evidence="7">
    <location>
        <begin position="428"/>
        <end position="451"/>
    </location>
</feature>
<keyword evidence="6 7" id="KW-0472">Membrane</keyword>
<dbReference type="Gene3D" id="1.20.1250.20">
    <property type="entry name" value="MFS general substrate transporter like domains"/>
    <property type="match status" value="1"/>
</dbReference>
<evidence type="ECO:0000256" key="2">
    <source>
        <dbReference type="ARBA" id="ARBA00022448"/>
    </source>
</evidence>
<feature type="domain" description="Major facilitator superfamily (MFS) profile" evidence="8">
    <location>
        <begin position="14"/>
        <end position="455"/>
    </location>
</feature>
<comment type="subcellular location">
    <subcellularLocation>
        <location evidence="1">Cell membrane</location>
        <topology evidence="1">Multi-pass membrane protein</topology>
    </subcellularLocation>
</comment>
<dbReference type="PATRIC" id="fig|768706.3.peg.3831"/>
<evidence type="ECO:0000313" key="10">
    <source>
        <dbReference type="Proteomes" id="UP000006346"/>
    </source>
</evidence>
<organism evidence="9 10">
    <name type="scientific">Desulfosporosinus orientis (strain ATCC 19365 / DSM 765 / NCIMB 8382 / VKM B-1628 / Singapore I)</name>
    <name type="common">Desulfotomaculum orientis</name>
    <dbReference type="NCBI Taxonomy" id="768706"/>
    <lineage>
        <taxon>Bacteria</taxon>
        <taxon>Bacillati</taxon>
        <taxon>Bacillota</taxon>
        <taxon>Clostridia</taxon>
        <taxon>Eubacteriales</taxon>
        <taxon>Desulfitobacteriaceae</taxon>
        <taxon>Desulfosporosinus</taxon>
    </lineage>
</organism>
<feature type="transmembrane region" description="Helical" evidence="7">
    <location>
        <begin position="167"/>
        <end position="188"/>
    </location>
</feature>
<dbReference type="NCBIfam" id="TIGR00711">
    <property type="entry name" value="efflux_EmrB"/>
    <property type="match status" value="1"/>
</dbReference>
<dbReference type="PROSITE" id="PS00217">
    <property type="entry name" value="SUGAR_TRANSPORT_2"/>
    <property type="match status" value="1"/>
</dbReference>
<evidence type="ECO:0000256" key="6">
    <source>
        <dbReference type="ARBA" id="ARBA00023136"/>
    </source>
</evidence>
<dbReference type="SUPFAM" id="SSF103473">
    <property type="entry name" value="MFS general substrate transporter"/>
    <property type="match status" value="1"/>
</dbReference>
<gene>
    <name evidence="9" type="ordered locus">Desor_3790</name>
</gene>
<dbReference type="CDD" id="cd17502">
    <property type="entry name" value="MFS_Azr1_MDR_like"/>
    <property type="match status" value="1"/>
</dbReference>
<dbReference type="EMBL" id="CP003108">
    <property type="protein sequence ID" value="AET69251.1"/>
    <property type="molecule type" value="Genomic_DNA"/>
</dbReference>
<dbReference type="FunFam" id="1.20.1720.10:FF:000004">
    <property type="entry name" value="EmrB/QacA family drug resistance transporter"/>
    <property type="match status" value="1"/>
</dbReference>
<evidence type="ECO:0000259" key="8">
    <source>
        <dbReference type="PROSITE" id="PS50850"/>
    </source>
</evidence>
<keyword evidence="10" id="KW-1185">Reference proteome</keyword>
<feature type="transmembrane region" description="Helical" evidence="7">
    <location>
        <begin position="226"/>
        <end position="248"/>
    </location>
</feature>
<feature type="transmembrane region" description="Helical" evidence="7">
    <location>
        <begin position="268"/>
        <end position="292"/>
    </location>
</feature>
<dbReference type="eggNOG" id="COG0477">
    <property type="taxonomic scope" value="Bacteria"/>
</dbReference>
<keyword evidence="4 7" id="KW-0812">Transmembrane</keyword>
<evidence type="ECO:0000313" key="9">
    <source>
        <dbReference type="EMBL" id="AET69251.1"/>
    </source>
</evidence>
<keyword evidence="5 7" id="KW-1133">Transmembrane helix</keyword>
<accession>G7W9B4</accession>
<dbReference type="Pfam" id="PF07690">
    <property type="entry name" value="MFS_1"/>
    <property type="match status" value="1"/>
</dbReference>
<evidence type="ECO:0000256" key="5">
    <source>
        <dbReference type="ARBA" id="ARBA00022989"/>
    </source>
</evidence>
<reference evidence="9 10" key="2">
    <citation type="journal article" date="2012" name="J. Bacteriol.">
        <title>Complete genome sequences of Desulfosporosinus orientis DSM765T, Desulfosporosinus youngiae DSM17734T, Desulfosporosinus meridiei DSM13257T, and Desulfosporosinus acidiphilus DSM22704T.</title>
        <authorList>
            <person name="Pester M."/>
            <person name="Brambilla E."/>
            <person name="Alazard D."/>
            <person name="Rattei T."/>
            <person name="Weinmaier T."/>
            <person name="Han J."/>
            <person name="Lucas S."/>
            <person name="Lapidus A."/>
            <person name="Cheng J.F."/>
            <person name="Goodwin L."/>
            <person name="Pitluck S."/>
            <person name="Peters L."/>
            <person name="Ovchinnikova G."/>
            <person name="Teshima H."/>
            <person name="Detter J.C."/>
            <person name="Han C.S."/>
            <person name="Tapia R."/>
            <person name="Land M.L."/>
            <person name="Hauser L."/>
            <person name="Kyrpides N.C."/>
            <person name="Ivanova N.N."/>
            <person name="Pagani I."/>
            <person name="Huntmann M."/>
            <person name="Wei C.L."/>
            <person name="Davenport K.W."/>
            <person name="Daligault H."/>
            <person name="Chain P.S."/>
            <person name="Chen A."/>
            <person name="Mavromatis K."/>
            <person name="Markowitz V."/>
            <person name="Szeto E."/>
            <person name="Mikhailova N."/>
            <person name="Pati A."/>
            <person name="Wagner M."/>
            <person name="Woyke T."/>
            <person name="Ollivier B."/>
            <person name="Klenk H.P."/>
            <person name="Spring S."/>
            <person name="Loy A."/>
        </authorList>
    </citation>
    <scope>NUCLEOTIDE SEQUENCE [LARGE SCALE GENOMIC DNA]</scope>
    <source>
        <strain evidence="10">ATCC 19365 / DSM 765 / NCIMB 8382 / VKM B-1628</strain>
    </source>
</reference>